<dbReference type="PANTHER" id="PTHR48081">
    <property type="entry name" value="AB HYDROLASE SUPERFAMILY PROTEIN C4A8.06C"/>
    <property type="match status" value="1"/>
</dbReference>
<dbReference type="eggNOG" id="COG0657">
    <property type="taxonomic scope" value="Bacteria"/>
</dbReference>
<dbReference type="InterPro" id="IPR049492">
    <property type="entry name" value="BD-FAE-like_dom"/>
</dbReference>
<evidence type="ECO:0000313" key="5">
    <source>
        <dbReference type="Proteomes" id="UP000028488"/>
    </source>
</evidence>
<dbReference type="RefSeq" id="WP_128970052.1">
    <property type="nucleotide sequence ID" value="NZ_CP008947.1"/>
</dbReference>
<dbReference type="Pfam" id="PF20434">
    <property type="entry name" value="BD-FAE"/>
    <property type="match status" value="1"/>
</dbReference>
<organism evidence="4 5">
    <name type="scientific">Rhodococcus opacus</name>
    <name type="common">Nocardia opaca</name>
    <dbReference type="NCBI Taxonomy" id="37919"/>
    <lineage>
        <taxon>Bacteria</taxon>
        <taxon>Bacillati</taxon>
        <taxon>Actinomycetota</taxon>
        <taxon>Actinomycetes</taxon>
        <taxon>Mycobacteriales</taxon>
        <taxon>Nocardiaceae</taxon>
        <taxon>Rhodococcus</taxon>
    </lineage>
</organism>
<sequence length="314" mass="33771">MRTPVGQPARYEIQSCPDIAFGRPGGHVLRVDLTLPIDVAAPAVVLYLHGGGWMIGSRKSHAARAERLARHGFAVASIDYRPSTAAPLPAQIIDIATALEWLKGPGQAFGVDATRVALWGASAGAHLALLATTGAAIPRAPHDLPGPPVQAVVGYFGCYDLTSRGDLDRPDAGSPIPHEILEQDWPAGVPAPPSSRYLRARLLGVDESTVSDRELAAISPFAKAHDIHVPVFLLHGTRDSVTSVQQSRRMAQELRRRGETVRLHLLEGANHEDPAFDTEATIAEVAAFLHEHLERSCHTPSLPAMPYNKEIDSK</sequence>
<reference evidence="4 5" key="1">
    <citation type="submission" date="2014-07" db="EMBL/GenBank/DDBJ databases">
        <title>Genome Sequence of Rhodococcus opacus Strain R7, a Biodegrader of Mono- and Polycyclic Aromatic Hydrocarbons.</title>
        <authorList>
            <person name="Di Gennaro P."/>
            <person name="Zampolli J."/>
            <person name="Presti I."/>
            <person name="Cappelletti M."/>
            <person name="D'Ursi P."/>
            <person name="Orro A."/>
            <person name="Mezzelani A."/>
            <person name="Milanesi L."/>
        </authorList>
    </citation>
    <scope>NUCLEOTIDE SEQUENCE [LARGE SCALE GENOMIC DNA]</scope>
    <source>
        <strain evidence="4 5">R7</strain>
    </source>
</reference>
<dbReference type="InterPro" id="IPR002168">
    <property type="entry name" value="Lipase_GDXG_HIS_AS"/>
</dbReference>
<accession>A0A076ELM2</accession>
<evidence type="ECO:0000313" key="4">
    <source>
        <dbReference type="EMBL" id="AII06158.1"/>
    </source>
</evidence>
<evidence type="ECO:0000256" key="2">
    <source>
        <dbReference type="ARBA" id="ARBA00022801"/>
    </source>
</evidence>
<dbReference type="Proteomes" id="UP000028488">
    <property type="component" value="Chromosome"/>
</dbReference>
<protein>
    <submittedName>
        <fullName evidence="4">Esterase</fullName>
    </submittedName>
</protein>
<feature type="domain" description="BD-FAE-like" evidence="3">
    <location>
        <begin position="32"/>
        <end position="254"/>
    </location>
</feature>
<evidence type="ECO:0000259" key="3">
    <source>
        <dbReference type="Pfam" id="PF20434"/>
    </source>
</evidence>
<dbReference type="Gene3D" id="3.40.50.1820">
    <property type="entry name" value="alpha/beta hydrolase"/>
    <property type="match status" value="1"/>
</dbReference>
<evidence type="ECO:0000256" key="1">
    <source>
        <dbReference type="ARBA" id="ARBA00010515"/>
    </source>
</evidence>
<dbReference type="GO" id="GO:0016787">
    <property type="term" value="F:hydrolase activity"/>
    <property type="evidence" value="ECO:0007669"/>
    <property type="project" value="UniProtKB-KW"/>
</dbReference>
<dbReference type="PANTHER" id="PTHR48081:SF33">
    <property type="entry name" value="KYNURENINE FORMAMIDASE"/>
    <property type="match status" value="1"/>
</dbReference>
<dbReference type="InterPro" id="IPR050300">
    <property type="entry name" value="GDXG_lipolytic_enzyme"/>
</dbReference>
<dbReference type="PROSITE" id="PS01173">
    <property type="entry name" value="LIPASE_GDXG_HIS"/>
    <property type="match status" value="1"/>
</dbReference>
<keyword evidence="2" id="KW-0378">Hydrolase</keyword>
<dbReference type="EMBL" id="CP008947">
    <property type="protein sequence ID" value="AII06158.1"/>
    <property type="molecule type" value="Genomic_DNA"/>
</dbReference>
<proteinExistence type="inferred from homology"/>
<gene>
    <name evidence="4" type="ORF">EP51_16720</name>
</gene>
<name>A0A076ELM2_RHOOP</name>
<comment type="similarity">
    <text evidence="1">Belongs to the 'GDXG' lipolytic enzyme family.</text>
</comment>
<dbReference type="AlphaFoldDB" id="A0A076ELM2"/>
<dbReference type="SUPFAM" id="SSF53474">
    <property type="entry name" value="alpha/beta-Hydrolases"/>
    <property type="match status" value="1"/>
</dbReference>
<dbReference type="InterPro" id="IPR029058">
    <property type="entry name" value="AB_hydrolase_fold"/>
</dbReference>